<organism evidence="3 4">
    <name type="scientific">Lepeophtheirus salmonis</name>
    <name type="common">Salmon louse</name>
    <name type="synonym">Caligus salmonis</name>
    <dbReference type="NCBI Taxonomy" id="72036"/>
    <lineage>
        <taxon>Eukaryota</taxon>
        <taxon>Metazoa</taxon>
        <taxon>Ecdysozoa</taxon>
        <taxon>Arthropoda</taxon>
        <taxon>Crustacea</taxon>
        <taxon>Multicrustacea</taxon>
        <taxon>Hexanauplia</taxon>
        <taxon>Copepoda</taxon>
        <taxon>Siphonostomatoida</taxon>
        <taxon>Caligidae</taxon>
        <taxon>Lepeophtheirus</taxon>
    </lineage>
</organism>
<proteinExistence type="predicted"/>
<evidence type="ECO:0000313" key="4">
    <source>
        <dbReference type="Proteomes" id="UP000675881"/>
    </source>
</evidence>
<dbReference type="EMBL" id="CAJNVT010000111">
    <property type="protein sequence ID" value="CAF2745702.1"/>
    <property type="molecule type" value="Genomic_DNA"/>
</dbReference>
<keyword evidence="1" id="KW-0175">Coiled coil</keyword>
<name>A0A817FE76_LEPSM</name>
<accession>A0A817FE76</accession>
<evidence type="ECO:0000313" key="3">
    <source>
        <dbReference type="EMBL" id="CAF2745702.1"/>
    </source>
</evidence>
<feature type="region of interest" description="Disordered" evidence="2">
    <location>
        <begin position="65"/>
        <end position="84"/>
    </location>
</feature>
<gene>
    <name evidence="3" type="ORF">LSAA_273</name>
</gene>
<reference evidence="3" key="1">
    <citation type="submission" date="2021-02" db="EMBL/GenBank/DDBJ databases">
        <authorList>
            <person name="Bekaert M."/>
        </authorList>
    </citation>
    <scope>NUCLEOTIDE SEQUENCE</scope>
    <source>
        <strain evidence="3">IoA-00</strain>
    </source>
</reference>
<evidence type="ECO:0000256" key="1">
    <source>
        <dbReference type="SAM" id="Coils"/>
    </source>
</evidence>
<feature type="coiled-coil region" evidence="1">
    <location>
        <begin position="319"/>
        <end position="366"/>
    </location>
</feature>
<feature type="non-terminal residue" evidence="3">
    <location>
        <position position="1"/>
    </location>
</feature>
<evidence type="ECO:0000256" key="2">
    <source>
        <dbReference type="SAM" id="MobiDB-lite"/>
    </source>
</evidence>
<comment type="caution">
    <text evidence="3">The sequence shown here is derived from an EMBL/GenBank/DDBJ whole genome shotgun (WGS) entry which is preliminary data.</text>
</comment>
<protein>
    <submittedName>
        <fullName evidence="3">(salmon louse) hypothetical protein</fullName>
    </submittedName>
</protein>
<dbReference type="AlphaFoldDB" id="A0A817FE76"/>
<dbReference type="Proteomes" id="UP000675881">
    <property type="component" value="Unassembled WGS sequence"/>
</dbReference>
<keyword evidence="4" id="KW-1185">Reference proteome</keyword>
<feature type="compositionally biased region" description="Basic and acidic residues" evidence="2">
    <location>
        <begin position="65"/>
        <end position="76"/>
    </location>
</feature>
<sequence length="515" mass="59024">FTWSGKVLFGLGKRRLTSSSQNSACLVLAIGGIGPSRVKSKRKTKDYRDDMHTCIETILPEQGLKRRDPGGYERHGGSTSTATWGQVPGRILRQHNNAEKKLLNKGVADDIRGVQPIDFFDCSQYYDDDARGMRMMYQAILDFFDCSQYLWGMLQTMQDRGVKNGGCTGQASHPGLLYQSGSYGRSNVKAKEVKESIALKLLAKVNLFCKMGKQETKSLVSSSENYRNPLSISSLNCGLKVAGQSEEMLQAEITSLSNSLSFNQQENVKFVDPQVGCVKEKEDLDRKLLRTGRIHEFRRVRELKKVHEINELRLAQDLKKAEESHKSLLVQELKKAEETYELRKSSKKLKRNELHLAQELKKAEETHKSLLVQELKKVEDAHELRIVYELKKAEETHKSLRVQELKEVKELHELRLFKELKKAVEAHKSLRVQEVQKAHDTQELYRIQKLQIVEEVPKSFLVQQLPKAENVCESLRAQELKKAGETYASLRAEVLKRAEKTHKSLRILVERRERL</sequence>